<feature type="transmembrane region" description="Helical" evidence="1">
    <location>
        <begin position="6"/>
        <end position="31"/>
    </location>
</feature>
<evidence type="ECO:0000313" key="4">
    <source>
        <dbReference type="Proteomes" id="UP000015101"/>
    </source>
</evidence>
<dbReference type="KEGG" id="hro:HELRODRAFT_179731"/>
<dbReference type="AlphaFoldDB" id="T1FF31"/>
<dbReference type="EnsemblMetazoa" id="HelroT179731">
    <property type="protein sequence ID" value="HelroP179731"/>
    <property type="gene ID" value="HelroG179731"/>
</dbReference>
<dbReference type="PANTHER" id="PTHR11683:SF12">
    <property type="entry name" value="M6, ISOFORM F"/>
    <property type="match status" value="1"/>
</dbReference>
<dbReference type="RefSeq" id="XP_009026783.1">
    <property type="nucleotide sequence ID" value="XM_009028535.1"/>
</dbReference>
<evidence type="ECO:0000313" key="3">
    <source>
        <dbReference type="EnsemblMetazoa" id="HelroP179731"/>
    </source>
</evidence>
<feature type="transmembrane region" description="Helical" evidence="1">
    <location>
        <begin position="137"/>
        <end position="160"/>
    </location>
</feature>
<evidence type="ECO:0000256" key="1">
    <source>
        <dbReference type="SAM" id="Phobius"/>
    </source>
</evidence>
<keyword evidence="1" id="KW-1133">Transmembrane helix</keyword>
<reference evidence="2 4" key="2">
    <citation type="journal article" date="2013" name="Nature">
        <title>Insights into bilaterian evolution from three spiralian genomes.</title>
        <authorList>
            <person name="Simakov O."/>
            <person name="Marletaz F."/>
            <person name="Cho S.J."/>
            <person name="Edsinger-Gonzales E."/>
            <person name="Havlak P."/>
            <person name="Hellsten U."/>
            <person name="Kuo D.H."/>
            <person name="Larsson T."/>
            <person name="Lv J."/>
            <person name="Arendt D."/>
            <person name="Savage R."/>
            <person name="Osoegawa K."/>
            <person name="de Jong P."/>
            <person name="Grimwood J."/>
            <person name="Chapman J.A."/>
            <person name="Shapiro H."/>
            <person name="Aerts A."/>
            <person name="Otillar R.P."/>
            <person name="Terry A.Y."/>
            <person name="Boore J.L."/>
            <person name="Grigoriev I.V."/>
            <person name="Lindberg D.R."/>
            <person name="Seaver E.C."/>
            <person name="Weisblat D.A."/>
            <person name="Putnam N.H."/>
            <person name="Rokhsar D.S."/>
        </authorList>
    </citation>
    <scope>NUCLEOTIDE SEQUENCE</scope>
</reference>
<dbReference type="Proteomes" id="UP000015101">
    <property type="component" value="Unassembled WGS sequence"/>
</dbReference>
<dbReference type="EMBL" id="KB097542">
    <property type="protein sequence ID" value="ESN95135.1"/>
    <property type="molecule type" value="Genomic_DNA"/>
</dbReference>
<dbReference type="HOGENOM" id="CLU_064167_1_1_1"/>
<gene>
    <name evidence="3" type="primary">20207430</name>
    <name evidence="2" type="ORF">HELRODRAFT_179731</name>
</gene>
<name>T1FF31_HELRO</name>
<sequence length="184" mass="21263">MPWLKSIQVVFFIFGLVMGIYMIVLLAFGFLATGLTRENLFSNFKSAIGGRIFAAILMGTTYVLNTIWLGITFLSAVPIIIYIMVKSICVNEIEQRDYCNNNNNNNNNNFPNRDFWYKYNVVFLVYQVYDAGPMYCFAYIGSFFIVVGLKIFLISLSSNYHRIKTSRTMREYRSYIDLTEPNAS</sequence>
<dbReference type="InterPro" id="IPR001614">
    <property type="entry name" value="Myelin_PLP"/>
</dbReference>
<dbReference type="GeneID" id="20207430"/>
<dbReference type="GO" id="GO:0005886">
    <property type="term" value="C:plasma membrane"/>
    <property type="evidence" value="ECO:0000318"/>
    <property type="project" value="GO_Central"/>
</dbReference>
<dbReference type="OrthoDB" id="9993736at2759"/>
<dbReference type="eggNOG" id="KOG4800">
    <property type="taxonomic scope" value="Eukaryota"/>
</dbReference>
<accession>T1FF31</accession>
<dbReference type="CTD" id="20207430"/>
<keyword evidence="1" id="KW-0812">Transmembrane</keyword>
<dbReference type="PANTHER" id="PTHR11683">
    <property type="entry name" value="MYELIN PROTEOLIPID"/>
    <property type="match status" value="1"/>
</dbReference>
<reference evidence="4" key="1">
    <citation type="submission" date="2012-12" db="EMBL/GenBank/DDBJ databases">
        <authorList>
            <person name="Hellsten U."/>
            <person name="Grimwood J."/>
            <person name="Chapman J.A."/>
            <person name="Shapiro H."/>
            <person name="Aerts A."/>
            <person name="Otillar R.P."/>
            <person name="Terry A.Y."/>
            <person name="Boore J.L."/>
            <person name="Simakov O."/>
            <person name="Marletaz F."/>
            <person name="Cho S.-J."/>
            <person name="Edsinger-Gonzales E."/>
            <person name="Havlak P."/>
            <person name="Kuo D.-H."/>
            <person name="Larsson T."/>
            <person name="Lv J."/>
            <person name="Arendt D."/>
            <person name="Savage R."/>
            <person name="Osoegawa K."/>
            <person name="de Jong P."/>
            <person name="Lindberg D.R."/>
            <person name="Seaver E.C."/>
            <person name="Weisblat D.A."/>
            <person name="Putnam N.H."/>
            <person name="Grigoriev I.V."/>
            <person name="Rokhsar D.S."/>
        </authorList>
    </citation>
    <scope>NUCLEOTIDE SEQUENCE</scope>
</reference>
<protein>
    <submittedName>
        <fullName evidence="2 3">Uncharacterized protein</fullName>
    </submittedName>
</protein>
<proteinExistence type="predicted"/>
<keyword evidence="1" id="KW-0472">Membrane</keyword>
<keyword evidence="4" id="KW-1185">Reference proteome</keyword>
<organism evidence="3 4">
    <name type="scientific">Helobdella robusta</name>
    <name type="common">Californian leech</name>
    <dbReference type="NCBI Taxonomy" id="6412"/>
    <lineage>
        <taxon>Eukaryota</taxon>
        <taxon>Metazoa</taxon>
        <taxon>Spiralia</taxon>
        <taxon>Lophotrochozoa</taxon>
        <taxon>Annelida</taxon>
        <taxon>Clitellata</taxon>
        <taxon>Hirudinea</taxon>
        <taxon>Rhynchobdellida</taxon>
        <taxon>Glossiphoniidae</taxon>
        <taxon>Helobdella</taxon>
    </lineage>
</organism>
<reference evidence="3" key="3">
    <citation type="submission" date="2015-06" db="UniProtKB">
        <authorList>
            <consortium name="EnsemblMetazoa"/>
        </authorList>
    </citation>
    <scope>IDENTIFICATION</scope>
</reference>
<dbReference type="InParanoid" id="T1FF31"/>
<dbReference type="EMBL" id="AMQM01006931">
    <property type="status" value="NOT_ANNOTATED_CDS"/>
    <property type="molecule type" value="Genomic_DNA"/>
</dbReference>
<feature type="transmembrane region" description="Helical" evidence="1">
    <location>
        <begin position="52"/>
        <end position="85"/>
    </location>
</feature>
<evidence type="ECO:0000313" key="2">
    <source>
        <dbReference type="EMBL" id="ESN95135.1"/>
    </source>
</evidence>
<dbReference type="Pfam" id="PF01275">
    <property type="entry name" value="Myelin_PLP"/>
    <property type="match status" value="1"/>
</dbReference>
<dbReference type="OMA" id="MSWAFNA"/>
<dbReference type="GO" id="GO:0031175">
    <property type="term" value="P:neuron projection development"/>
    <property type="evidence" value="ECO:0000318"/>
    <property type="project" value="GO_Central"/>
</dbReference>